<dbReference type="VEuPathDB" id="VectorBase:GBRI000796"/>
<sequence length="130" mass="14996">MKLGFYVLSFLLAPLQLFISSIFSNIELAFAYGMNNAHATEKLFPSSVLLFESPQEKLTRHVYDAKEEFSQLKCEITSTYATTVELTSNVCTGLVYTFTVLFIKRYSCRREKENFIMILISLPRRSKELN</sequence>
<reference evidence="1" key="2">
    <citation type="submission" date="2020-05" db="UniProtKB">
        <authorList>
            <consortium name="EnsemblMetazoa"/>
        </authorList>
    </citation>
    <scope>IDENTIFICATION</scope>
    <source>
        <strain evidence="1">IAEA</strain>
    </source>
</reference>
<reference evidence="2" key="1">
    <citation type="submission" date="2014-03" db="EMBL/GenBank/DDBJ databases">
        <authorList>
            <person name="Aksoy S."/>
            <person name="Warren W."/>
            <person name="Wilson R.K."/>
        </authorList>
    </citation>
    <scope>NUCLEOTIDE SEQUENCE [LARGE SCALE GENOMIC DNA]</scope>
    <source>
        <strain evidence="2">IAEA</strain>
    </source>
</reference>
<name>A0A1A9VZU1_9MUSC</name>
<proteinExistence type="predicted"/>
<dbReference type="Proteomes" id="UP000091820">
    <property type="component" value="Unassembled WGS sequence"/>
</dbReference>
<accession>A0A1A9VZU1</accession>
<dbReference type="EnsemblMetazoa" id="GBRI000796-RA">
    <property type="protein sequence ID" value="GBRI000796-PA"/>
    <property type="gene ID" value="GBRI000796"/>
</dbReference>
<dbReference type="AlphaFoldDB" id="A0A1A9VZU1"/>
<evidence type="ECO:0000313" key="2">
    <source>
        <dbReference type="Proteomes" id="UP000091820"/>
    </source>
</evidence>
<evidence type="ECO:0000313" key="1">
    <source>
        <dbReference type="EnsemblMetazoa" id="GBRI000796-PA"/>
    </source>
</evidence>
<organism evidence="1 2">
    <name type="scientific">Glossina brevipalpis</name>
    <dbReference type="NCBI Taxonomy" id="37001"/>
    <lineage>
        <taxon>Eukaryota</taxon>
        <taxon>Metazoa</taxon>
        <taxon>Ecdysozoa</taxon>
        <taxon>Arthropoda</taxon>
        <taxon>Hexapoda</taxon>
        <taxon>Insecta</taxon>
        <taxon>Pterygota</taxon>
        <taxon>Neoptera</taxon>
        <taxon>Endopterygota</taxon>
        <taxon>Diptera</taxon>
        <taxon>Brachycera</taxon>
        <taxon>Muscomorpha</taxon>
        <taxon>Hippoboscoidea</taxon>
        <taxon>Glossinidae</taxon>
        <taxon>Glossina</taxon>
    </lineage>
</organism>
<protein>
    <submittedName>
        <fullName evidence="1">Uncharacterized protein</fullName>
    </submittedName>
</protein>
<keyword evidence="2" id="KW-1185">Reference proteome</keyword>